<dbReference type="EMBL" id="CAJPDS010000046">
    <property type="protein sequence ID" value="CAF9928050.1"/>
    <property type="molecule type" value="Genomic_DNA"/>
</dbReference>
<evidence type="ECO:0000313" key="2">
    <source>
        <dbReference type="EMBL" id="CAF9928050.1"/>
    </source>
</evidence>
<protein>
    <submittedName>
        <fullName evidence="2">Uncharacterized protein</fullName>
    </submittedName>
</protein>
<gene>
    <name evidence="2" type="ORF">HETSPECPRED_006738</name>
</gene>
<dbReference type="SUPFAM" id="SSF48452">
    <property type="entry name" value="TPR-like"/>
    <property type="match status" value="2"/>
</dbReference>
<feature type="compositionally biased region" description="Basic and acidic residues" evidence="1">
    <location>
        <begin position="427"/>
        <end position="441"/>
    </location>
</feature>
<name>A0A8H3FQD4_9LECA</name>
<feature type="region of interest" description="Disordered" evidence="1">
    <location>
        <begin position="427"/>
        <end position="451"/>
    </location>
</feature>
<feature type="compositionally biased region" description="Basic and acidic residues" evidence="1">
    <location>
        <begin position="638"/>
        <end position="657"/>
    </location>
</feature>
<sequence length="671" mass="77970">MDYLDTFTEAPASSPSSLFTTMLPLEIRLEIYRYLLKSQYTKREIDTKSKEYFEDRDAILDGPDHSYEFHPAILGANQQIRREAMDIFQRENTFVSLKHSMTGKFFEDYLDLLNVRGVAVLARGTKARAFPMIAMKIKMAVRCDQTEPGIYFSKEAAYQIFTVEDLPDACIHIQNLINRTNHGPKRVHFRVSISTELAIIEPLGDDERPVPGSKMSRCLEPLRQIRQAGRAFIHSPASKSYMYDIMGATCDRRRSVKETMDLAATDFDRGDHHYHTNCHRSAIADYKAALRTIRRGNSVKPGVDERMVGGRFDGLTASRAFYDAIVQLHTQIAAAFLQLGKHRLARIYVERIYRPLATYNDEWGFWMKFPLHITTGEAKLRTPAVYAKLLAVAAQISLVHGQIKNAWEELAEATSFDPLDKNIEQQHDAVESRERDREYHREKRRALKQSEQFRSHQRRLRGLIKVAHRRTFQGDEVLREHDFELARQKYEAAYEKLSNVPVNDCQIKWEWKNLRLKVISQLIVVALELQDHKAVHRWADLSICKDLRRPNWRRPDLRKPHTFKDYHVDSVEYAFHKSYALESAYVAHYGKAVTFQKQGNITAAIREFKWAMRRDVPCHATYYQLERLQLLETEEDKEQDRRDQQHEMEEGAEKGEGAEEGDGQDSENGET</sequence>
<dbReference type="AlphaFoldDB" id="A0A8H3FQD4"/>
<dbReference type="OrthoDB" id="2951834at2759"/>
<dbReference type="Proteomes" id="UP000664521">
    <property type="component" value="Unassembled WGS sequence"/>
</dbReference>
<dbReference type="InterPro" id="IPR011990">
    <property type="entry name" value="TPR-like_helical_dom_sf"/>
</dbReference>
<dbReference type="Gene3D" id="1.25.40.10">
    <property type="entry name" value="Tetratricopeptide repeat domain"/>
    <property type="match status" value="2"/>
</dbReference>
<reference evidence="2" key="1">
    <citation type="submission" date="2021-03" db="EMBL/GenBank/DDBJ databases">
        <authorList>
            <person name="Tagirdzhanova G."/>
        </authorList>
    </citation>
    <scope>NUCLEOTIDE SEQUENCE</scope>
</reference>
<accession>A0A8H3FQD4</accession>
<evidence type="ECO:0000313" key="3">
    <source>
        <dbReference type="Proteomes" id="UP000664521"/>
    </source>
</evidence>
<evidence type="ECO:0000256" key="1">
    <source>
        <dbReference type="SAM" id="MobiDB-lite"/>
    </source>
</evidence>
<feature type="region of interest" description="Disordered" evidence="1">
    <location>
        <begin position="633"/>
        <end position="671"/>
    </location>
</feature>
<organism evidence="2 3">
    <name type="scientific">Heterodermia speciosa</name>
    <dbReference type="NCBI Taxonomy" id="116794"/>
    <lineage>
        <taxon>Eukaryota</taxon>
        <taxon>Fungi</taxon>
        <taxon>Dikarya</taxon>
        <taxon>Ascomycota</taxon>
        <taxon>Pezizomycotina</taxon>
        <taxon>Lecanoromycetes</taxon>
        <taxon>OSLEUM clade</taxon>
        <taxon>Lecanoromycetidae</taxon>
        <taxon>Caliciales</taxon>
        <taxon>Physciaceae</taxon>
        <taxon>Heterodermia</taxon>
    </lineage>
</organism>
<keyword evidence="3" id="KW-1185">Reference proteome</keyword>
<feature type="compositionally biased region" description="Acidic residues" evidence="1">
    <location>
        <begin position="658"/>
        <end position="671"/>
    </location>
</feature>
<comment type="caution">
    <text evidence="2">The sequence shown here is derived from an EMBL/GenBank/DDBJ whole genome shotgun (WGS) entry which is preliminary data.</text>
</comment>
<proteinExistence type="predicted"/>